<comment type="subunit">
    <text evidence="4">Part of the 30S ribosomal subunit. Forms a tight heterodimer with protein bS6.</text>
</comment>
<keyword evidence="4" id="KW-0699">rRNA-binding</keyword>
<protein>
    <recommendedName>
        <fullName evidence="4">Small ribosomal subunit protein bS18</fullName>
    </recommendedName>
</protein>
<accession>A0A2H0X9H2</accession>
<dbReference type="Pfam" id="PF01084">
    <property type="entry name" value="Ribosomal_S18"/>
    <property type="match status" value="1"/>
</dbReference>
<dbReference type="SUPFAM" id="SSF46911">
    <property type="entry name" value="Ribosomal protein S18"/>
    <property type="match status" value="1"/>
</dbReference>
<reference evidence="7" key="1">
    <citation type="submission" date="2017-09" db="EMBL/GenBank/DDBJ databases">
        <title>Depth-based differentiation of microbial function through sediment-hosted aquifers and enrichment of novel symbionts in the deep terrestrial subsurface.</title>
        <authorList>
            <person name="Probst A.J."/>
            <person name="Ladd B."/>
            <person name="Jarett J.K."/>
            <person name="Geller-Mcgrath D.E."/>
            <person name="Sieber C.M.K."/>
            <person name="Emerson J.B."/>
            <person name="Anantharaman K."/>
            <person name="Thomas B.C."/>
            <person name="Malmstrom R."/>
            <person name="Stieglmeier M."/>
            <person name="Klingl A."/>
            <person name="Woyke T."/>
            <person name="Ryan C.M."/>
            <person name="Banfield J.F."/>
        </authorList>
    </citation>
    <scope>NUCLEOTIDE SEQUENCE [LARGE SCALE GENOMIC DNA]</scope>
</reference>
<keyword evidence="2 4" id="KW-0689">Ribosomal protein</keyword>
<dbReference type="EMBL" id="PEYV01000041">
    <property type="protein sequence ID" value="PIS21485.1"/>
    <property type="molecule type" value="Genomic_DNA"/>
</dbReference>
<comment type="caution">
    <text evidence="6">The sequence shown here is derived from an EMBL/GenBank/DDBJ whole genome shotgun (WGS) entry which is preliminary data.</text>
</comment>
<dbReference type="PRINTS" id="PR00974">
    <property type="entry name" value="RIBOSOMALS18"/>
</dbReference>
<evidence type="ECO:0000256" key="1">
    <source>
        <dbReference type="ARBA" id="ARBA00005589"/>
    </source>
</evidence>
<organism evidence="6 7">
    <name type="scientific">candidate division WWE3 bacterium CG08_land_8_20_14_0_20_41_15</name>
    <dbReference type="NCBI Taxonomy" id="1975086"/>
    <lineage>
        <taxon>Bacteria</taxon>
        <taxon>Katanobacteria</taxon>
    </lineage>
</organism>
<dbReference type="InterPro" id="IPR001648">
    <property type="entry name" value="Ribosomal_bS18"/>
</dbReference>
<dbReference type="PANTHER" id="PTHR13479">
    <property type="entry name" value="30S RIBOSOMAL PROTEIN S18"/>
    <property type="match status" value="1"/>
</dbReference>
<dbReference type="GO" id="GO:0070181">
    <property type="term" value="F:small ribosomal subunit rRNA binding"/>
    <property type="evidence" value="ECO:0007669"/>
    <property type="project" value="TreeGrafter"/>
</dbReference>
<dbReference type="Gene3D" id="4.10.640.10">
    <property type="entry name" value="Ribosomal protein S18"/>
    <property type="match status" value="1"/>
</dbReference>
<comment type="similarity">
    <text evidence="1 4 5">Belongs to the bacterial ribosomal protein bS18 family.</text>
</comment>
<evidence type="ECO:0000256" key="5">
    <source>
        <dbReference type="RuleBase" id="RU003910"/>
    </source>
</evidence>
<proteinExistence type="inferred from homology"/>
<sequence>MPKKEKRKPSLIKKVRKPGFCAICKEGAEVSYKDILLLKRFTTTRGKIIPRKVSGICASHQRKLGGEIKIARFLALLPFTERHAI</sequence>
<dbReference type="GO" id="GO:0003735">
    <property type="term" value="F:structural constituent of ribosome"/>
    <property type="evidence" value="ECO:0007669"/>
    <property type="project" value="InterPro"/>
</dbReference>
<gene>
    <name evidence="4 6" type="primary">rpsR</name>
    <name evidence="6" type="ORF">COT51_02480</name>
</gene>
<dbReference type="NCBIfam" id="TIGR00165">
    <property type="entry name" value="S18"/>
    <property type="match status" value="1"/>
</dbReference>
<evidence type="ECO:0000256" key="3">
    <source>
        <dbReference type="ARBA" id="ARBA00023274"/>
    </source>
</evidence>
<dbReference type="AlphaFoldDB" id="A0A2H0X9H2"/>
<evidence type="ECO:0000313" key="7">
    <source>
        <dbReference type="Proteomes" id="UP000231098"/>
    </source>
</evidence>
<evidence type="ECO:0000256" key="4">
    <source>
        <dbReference type="HAMAP-Rule" id="MF_00270"/>
    </source>
</evidence>
<dbReference type="HAMAP" id="MF_00270">
    <property type="entry name" value="Ribosomal_bS18"/>
    <property type="match status" value="1"/>
</dbReference>
<dbReference type="GO" id="GO:0006412">
    <property type="term" value="P:translation"/>
    <property type="evidence" value="ECO:0007669"/>
    <property type="project" value="UniProtKB-UniRule"/>
</dbReference>
<name>A0A2H0X9H2_UNCKA</name>
<evidence type="ECO:0000256" key="2">
    <source>
        <dbReference type="ARBA" id="ARBA00022980"/>
    </source>
</evidence>
<dbReference type="PANTHER" id="PTHR13479:SF40">
    <property type="entry name" value="SMALL RIBOSOMAL SUBUNIT PROTEIN BS18M"/>
    <property type="match status" value="1"/>
</dbReference>
<dbReference type="InterPro" id="IPR036870">
    <property type="entry name" value="Ribosomal_bS18_sf"/>
</dbReference>
<dbReference type="GO" id="GO:0022627">
    <property type="term" value="C:cytosolic small ribosomal subunit"/>
    <property type="evidence" value="ECO:0007669"/>
    <property type="project" value="TreeGrafter"/>
</dbReference>
<dbReference type="Proteomes" id="UP000231098">
    <property type="component" value="Unassembled WGS sequence"/>
</dbReference>
<comment type="function">
    <text evidence="4">Binds as a heterodimer with protein bS6 to the central domain of the 16S rRNA, where it helps stabilize the platform of the 30S subunit.</text>
</comment>
<keyword evidence="3 4" id="KW-0687">Ribonucleoprotein</keyword>
<evidence type="ECO:0000313" key="6">
    <source>
        <dbReference type="EMBL" id="PIS21485.1"/>
    </source>
</evidence>
<keyword evidence="4" id="KW-0694">RNA-binding</keyword>